<evidence type="ECO:0000256" key="1">
    <source>
        <dbReference type="SAM" id="MobiDB-lite"/>
    </source>
</evidence>
<protein>
    <recommendedName>
        <fullName evidence="4">ER-bound oxygenase mpaB/mpaB'/Rubber oxygenase catalytic domain-containing protein</fullName>
    </recommendedName>
</protein>
<keyword evidence="3" id="KW-1185">Reference proteome</keyword>
<organism evidence="2 3">
    <name type="scientific">Colletotrichum asianum</name>
    <dbReference type="NCBI Taxonomy" id="702518"/>
    <lineage>
        <taxon>Eukaryota</taxon>
        <taxon>Fungi</taxon>
        <taxon>Dikarya</taxon>
        <taxon>Ascomycota</taxon>
        <taxon>Pezizomycotina</taxon>
        <taxon>Sordariomycetes</taxon>
        <taxon>Hypocreomycetidae</taxon>
        <taxon>Glomerellales</taxon>
        <taxon>Glomerellaceae</taxon>
        <taxon>Colletotrichum</taxon>
        <taxon>Colletotrichum gloeosporioides species complex</taxon>
    </lineage>
</organism>
<name>A0A8H3WHF3_9PEZI</name>
<evidence type="ECO:0000313" key="2">
    <source>
        <dbReference type="EMBL" id="KAF0324543.1"/>
    </source>
</evidence>
<comment type="caution">
    <text evidence="2">The sequence shown here is derived from an EMBL/GenBank/DDBJ whole genome shotgun (WGS) entry which is preliminary data.</text>
</comment>
<accession>A0A8H3WHF3</accession>
<gene>
    <name evidence="2" type="ORF">GQ607_008247</name>
</gene>
<dbReference type="Proteomes" id="UP000434172">
    <property type="component" value="Unassembled WGS sequence"/>
</dbReference>
<evidence type="ECO:0008006" key="4">
    <source>
        <dbReference type="Google" id="ProtNLM"/>
    </source>
</evidence>
<reference evidence="2 3" key="1">
    <citation type="submission" date="2019-12" db="EMBL/GenBank/DDBJ databases">
        <title>A genome sequence resource for the geographically widespread anthracnose pathogen Colletotrichum asianum.</title>
        <authorList>
            <person name="Meng Y."/>
        </authorList>
    </citation>
    <scope>NUCLEOTIDE SEQUENCE [LARGE SCALE GENOMIC DNA]</scope>
    <source>
        <strain evidence="2 3">ICMP 18580</strain>
    </source>
</reference>
<sequence>MTPSLLERDKLYYKLDITDSLPPGTDSIEQFELSPRQPRPPPRPKRPVPEWPPEAERKGKWIWTYLDKLDPDTEYDQIIKTAIFFMANSFAFSAGYASTFIHLVQTPAGAAAVHHTAKAYRRGHQRFFETQDYFLDWMWYGSGSDISRRRLESVNKIHASVWKNVPGAYSHPWEGEMAIIGAAYFETYLRKLVGARRTEPHPNVQRAWPEWGERVCAQLRTEPLDGSRSFGVNFPRTWEEVEGFYLWFQRIPMERYTDDETRRKAHDASEAFIRQFSVMWFPRRLQWFGRQVVLTVIPAPIREHNEIGHPNPVTETLIKFAIKVYLDMKDALPDPVRPDFSDEYHAAKGVNWKKTDIQTEAEWQRRDQITNAILLTIVLAGGMWALWQVRIFSI</sequence>
<dbReference type="OrthoDB" id="2821871at2759"/>
<dbReference type="AlphaFoldDB" id="A0A8H3WHF3"/>
<proteinExistence type="predicted"/>
<dbReference type="EMBL" id="WOWK01000043">
    <property type="protein sequence ID" value="KAF0324543.1"/>
    <property type="molecule type" value="Genomic_DNA"/>
</dbReference>
<evidence type="ECO:0000313" key="3">
    <source>
        <dbReference type="Proteomes" id="UP000434172"/>
    </source>
</evidence>
<feature type="region of interest" description="Disordered" evidence="1">
    <location>
        <begin position="17"/>
        <end position="53"/>
    </location>
</feature>